<dbReference type="AlphaFoldDB" id="A0A1Y1CGK6"/>
<dbReference type="RefSeq" id="WP_096428138.1">
    <property type="nucleotide sequence ID" value="NZ_AP018042.1"/>
</dbReference>
<keyword evidence="2" id="KW-1185">Reference proteome</keyword>
<reference evidence="1 2" key="1">
    <citation type="journal article" date="2018" name="Mar. Genomics">
        <title>Complete genome sequence of Marinifilaceae bacterium strain SPP2, isolated from the Antarctic marine sediment.</title>
        <authorList>
            <person name="Watanabe M."/>
            <person name="Kojima H."/>
            <person name="Fukui M."/>
        </authorList>
    </citation>
    <scope>NUCLEOTIDE SEQUENCE [LARGE SCALE GENOMIC DNA]</scope>
    <source>
        <strain evidence="1 2">SPP2</strain>
    </source>
</reference>
<dbReference type="OrthoDB" id="1123129at2"/>
<protein>
    <submittedName>
        <fullName evidence="1">Uncharacterized protein</fullName>
    </submittedName>
</protein>
<organism evidence="1 2">
    <name type="scientific">Labilibaculum antarcticum</name>
    <dbReference type="NCBI Taxonomy" id="1717717"/>
    <lineage>
        <taxon>Bacteria</taxon>
        <taxon>Pseudomonadati</taxon>
        <taxon>Bacteroidota</taxon>
        <taxon>Bacteroidia</taxon>
        <taxon>Marinilabiliales</taxon>
        <taxon>Marinifilaceae</taxon>
        <taxon>Labilibaculum</taxon>
    </lineage>
</organism>
<name>A0A1Y1CGK6_9BACT</name>
<dbReference type="KEGG" id="mbas:ALGA_0824"/>
<evidence type="ECO:0000313" key="2">
    <source>
        <dbReference type="Proteomes" id="UP000218267"/>
    </source>
</evidence>
<gene>
    <name evidence="1" type="ORF">ALGA_0824</name>
</gene>
<reference evidence="2" key="2">
    <citation type="journal article" date="2020" name="Antonie Van Leeuwenhoek">
        <title>Labilibaculum antarcticum sp. nov., a novel facultative anaerobic, psychrotorelant bacterium isolated from marine sediment of Antarctica.</title>
        <authorList>
            <person name="Watanabe M."/>
            <person name="Kojima H."/>
            <person name="Fukui M."/>
        </authorList>
    </citation>
    <scope>NUCLEOTIDE SEQUENCE [LARGE SCALE GENOMIC DNA]</scope>
    <source>
        <strain evidence="2">SPP2</strain>
    </source>
</reference>
<evidence type="ECO:0000313" key="1">
    <source>
        <dbReference type="EMBL" id="BAX79213.1"/>
    </source>
</evidence>
<sequence>MIVLNTKQDRETLFQFGIAKLGIASKENIKVLENHLFRLKVNEEFVINSYNEVEELVQYLNDNE</sequence>
<accession>A0A1Y1CGK6</accession>
<dbReference type="EMBL" id="AP018042">
    <property type="protein sequence ID" value="BAX79213.1"/>
    <property type="molecule type" value="Genomic_DNA"/>
</dbReference>
<dbReference type="Proteomes" id="UP000218267">
    <property type="component" value="Chromosome"/>
</dbReference>
<proteinExistence type="predicted"/>